<accession>J3MF39</accession>
<keyword evidence="3" id="KW-1185">Reference proteome</keyword>
<feature type="compositionally biased region" description="Low complexity" evidence="1">
    <location>
        <begin position="69"/>
        <end position="81"/>
    </location>
</feature>
<dbReference type="AlphaFoldDB" id="J3MF39"/>
<sequence length="109" mass="11403">MESYLLARCVLRCEMHRLSGAGGGGAGRGSAAGGRVVLPPTVRFPRRTAGGAGLAAAVARRPLRLTVARPPAATSAGSPGPWIEPNDDDTKVRRDARTKGTYVRVGYFN</sequence>
<dbReference type="Proteomes" id="UP000006038">
    <property type="component" value="Chromosome 6"/>
</dbReference>
<evidence type="ECO:0000313" key="2">
    <source>
        <dbReference type="EnsemblPlants" id="OB06G26330.1"/>
    </source>
</evidence>
<proteinExistence type="predicted"/>
<feature type="region of interest" description="Disordered" evidence="1">
    <location>
        <begin position="69"/>
        <end position="96"/>
    </location>
</feature>
<dbReference type="HOGENOM" id="CLU_2188026_0_0_1"/>
<protein>
    <submittedName>
        <fullName evidence="2">Uncharacterized protein</fullName>
    </submittedName>
</protein>
<evidence type="ECO:0000313" key="3">
    <source>
        <dbReference type="Proteomes" id="UP000006038"/>
    </source>
</evidence>
<dbReference type="Gramene" id="OB06G26330.1">
    <property type="protein sequence ID" value="OB06G26330.1"/>
    <property type="gene ID" value="OB06G26330"/>
</dbReference>
<organism evidence="2">
    <name type="scientific">Oryza brachyantha</name>
    <name type="common">malo sina</name>
    <dbReference type="NCBI Taxonomy" id="4533"/>
    <lineage>
        <taxon>Eukaryota</taxon>
        <taxon>Viridiplantae</taxon>
        <taxon>Streptophyta</taxon>
        <taxon>Embryophyta</taxon>
        <taxon>Tracheophyta</taxon>
        <taxon>Spermatophyta</taxon>
        <taxon>Magnoliopsida</taxon>
        <taxon>Liliopsida</taxon>
        <taxon>Poales</taxon>
        <taxon>Poaceae</taxon>
        <taxon>BOP clade</taxon>
        <taxon>Oryzoideae</taxon>
        <taxon>Oryzeae</taxon>
        <taxon>Oryzinae</taxon>
        <taxon>Oryza</taxon>
    </lineage>
</organism>
<dbReference type="EnsemblPlants" id="OB06G26330.1">
    <property type="protein sequence ID" value="OB06G26330.1"/>
    <property type="gene ID" value="OB06G26330"/>
</dbReference>
<reference evidence="2" key="2">
    <citation type="submission" date="2013-04" db="UniProtKB">
        <authorList>
            <consortium name="EnsemblPlants"/>
        </authorList>
    </citation>
    <scope>IDENTIFICATION</scope>
</reference>
<reference evidence="2" key="1">
    <citation type="journal article" date="2013" name="Nat. Commun.">
        <title>Whole-genome sequencing of Oryza brachyantha reveals mechanisms underlying Oryza genome evolution.</title>
        <authorList>
            <person name="Chen J."/>
            <person name="Huang Q."/>
            <person name="Gao D."/>
            <person name="Wang J."/>
            <person name="Lang Y."/>
            <person name="Liu T."/>
            <person name="Li B."/>
            <person name="Bai Z."/>
            <person name="Luis Goicoechea J."/>
            <person name="Liang C."/>
            <person name="Chen C."/>
            <person name="Zhang W."/>
            <person name="Sun S."/>
            <person name="Liao Y."/>
            <person name="Zhang X."/>
            <person name="Yang L."/>
            <person name="Song C."/>
            <person name="Wang M."/>
            <person name="Shi J."/>
            <person name="Liu G."/>
            <person name="Liu J."/>
            <person name="Zhou H."/>
            <person name="Zhou W."/>
            <person name="Yu Q."/>
            <person name="An N."/>
            <person name="Chen Y."/>
            <person name="Cai Q."/>
            <person name="Wang B."/>
            <person name="Liu B."/>
            <person name="Min J."/>
            <person name="Huang Y."/>
            <person name="Wu H."/>
            <person name="Li Z."/>
            <person name="Zhang Y."/>
            <person name="Yin Y."/>
            <person name="Song W."/>
            <person name="Jiang J."/>
            <person name="Jackson S.A."/>
            <person name="Wing R.A."/>
            <person name="Wang J."/>
            <person name="Chen M."/>
        </authorList>
    </citation>
    <scope>NUCLEOTIDE SEQUENCE [LARGE SCALE GENOMIC DNA]</scope>
    <source>
        <strain evidence="2">cv. IRGC 101232</strain>
    </source>
</reference>
<name>J3MF39_ORYBR</name>
<evidence type="ECO:0000256" key="1">
    <source>
        <dbReference type="SAM" id="MobiDB-lite"/>
    </source>
</evidence>